<feature type="domain" description="SsuA/THI5-like" evidence="1">
    <location>
        <begin position="98"/>
        <end position="156"/>
    </location>
</feature>
<sequence>MSATGRVAREASLSKLRLSIAIGDYDRNRPLLDGEVQIDGVDPVFMKLVPEEIFFRAFRHAEFDVCEASLSSFTIKTAQGTNPYIGVPAFVSRAFRHTGIFIRNDRGIERPEDLKGKRIGCGEYQLTANVWIRSLLEDDYGIGLSDITWVRGGVEQTGRTEKISLDLPSEIKVVPAPPDKTVNQMLVDGDVDGFIGPRSPSSFDARHPNVVRLFSDPTSAAADYYRRTKVFPIMHMIGARRTIVDRHPWLPAALLKAFEQSKRVALGRLNDTSATKITLPFVEEQLQAARSLMGEDFWSYGVDPNRHVLDMFLKTHHSQGLSSHRLSVDDLFHSTTLEAFKI</sequence>
<protein>
    <submittedName>
        <fullName evidence="2">ABC transporter substrate-binding protein</fullName>
    </submittedName>
</protein>
<dbReference type="Gene3D" id="3.40.190.10">
    <property type="entry name" value="Periplasmic binding protein-like II"/>
    <property type="match status" value="1"/>
</dbReference>
<evidence type="ECO:0000313" key="2">
    <source>
        <dbReference type="EMBL" id="MFC5293012.1"/>
    </source>
</evidence>
<organism evidence="2 3">
    <name type="scientific">Bosea minatitlanensis</name>
    <dbReference type="NCBI Taxonomy" id="128782"/>
    <lineage>
        <taxon>Bacteria</taxon>
        <taxon>Pseudomonadati</taxon>
        <taxon>Pseudomonadota</taxon>
        <taxon>Alphaproteobacteria</taxon>
        <taxon>Hyphomicrobiales</taxon>
        <taxon>Boseaceae</taxon>
        <taxon>Bosea</taxon>
    </lineage>
</organism>
<dbReference type="Proteomes" id="UP001595976">
    <property type="component" value="Unassembled WGS sequence"/>
</dbReference>
<dbReference type="InterPro" id="IPR015168">
    <property type="entry name" value="SsuA/THI5"/>
</dbReference>
<dbReference type="RefSeq" id="WP_260348562.1">
    <property type="nucleotide sequence ID" value="NZ_JAOAOS010000006.1"/>
</dbReference>
<dbReference type="EMBL" id="JBHSLI010000003">
    <property type="protein sequence ID" value="MFC5293012.1"/>
    <property type="molecule type" value="Genomic_DNA"/>
</dbReference>
<evidence type="ECO:0000259" key="1">
    <source>
        <dbReference type="Pfam" id="PF09084"/>
    </source>
</evidence>
<comment type="caution">
    <text evidence="2">The sequence shown here is derived from an EMBL/GenBank/DDBJ whole genome shotgun (WGS) entry which is preliminary data.</text>
</comment>
<reference evidence="3" key="1">
    <citation type="journal article" date="2019" name="Int. J. Syst. Evol. Microbiol.">
        <title>The Global Catalogue of Microorganisms (GCM) 10K type strain sequencing project: providing services to taxonomists for standard genome sequencing and annotation.</title>
        <authorList>
            <consortium name="The Broad Institute Genomics Platform"/>
            <consortium name="The Broad Institute Genome Sequencing Center for Infectious Disease"/>
            <person name="Wu L."/>
            <person name="Ma J."/>
        </authorList>
    </citation>
    <scope>NUCLEOTIDE SEQUENCE [LARGE SCALE GENOMIC DNA]</scope>
    <source>
        <strain evidence="3">CGMCC 1.15643</strain>
    </source>
</reference>
<accession>A0ABW0F0U4</accession>
<proteinExistence type="predicted"/>
<keyword evidence="3" id="KW-1185">Reference proteome</keyword>
<dbReference type="SUPFAM" id="SSF53850">
    <property type="entry name" value="Periplasmic binding protein-like II"/>
    <property type="match status" value="1"/>
</dbReference>
<gene>
    <name evidence="2" type="ORF">ACFPK2_08410</name>
</gene>
<dbReference type="Pfam" id="PF09084">
    <property type="entry name" value="NMT1"/>
    <property type="match status" value="1"/>
</dbReference>
<evidence type="ECO:0000313" key="3">
    <source>
        <dbReference type="Proteomes" id="UP001595976"/>
    </source>
</evidence>
<name>A0ABW0F0U4_9HYPH</name>